<feature type="transmembrane region" description="Helical" evidence="1">
    <location>
        <begin position="117"/>
        <end position="135"/>
    </location>
</feature>
<protein>
    <submittedName>
        <fullName evidence="2">DUF475 domain-containing protein</fullName>
    </submittedName>
</protein>
<dbReference type="Proteomes" id="UP000294325">
    <property type="component" value="Chromosome"/>
</dbReference>
<feature type="transmembrane region" description="Helical" evidence="1">
    <location>
        <begin position="225"/>
        <end position="246"/>
    </location>
</feature>
<feature type="transmembrane region" description="Helical" evidence="1">
    <location>
        <begin position="63"/>
        <end position="88"/>
    </location>
</feature>
<dbReference type="EMBL" id="CP038033">
    <property type="protein sequence ID" value="QBQ55315.1"/>
    <property type="molecule type" value="Genomic_DNA"/>
</dbReference>
<organism evidence="2 3">
    <name type="scientific">Nitrosococcus wardiae</name>
    <dbReference type="NCBI Taxonomy" id="1814290"/>
    <lineage>
        <taxon>Bacteria</taxon>
        <taxon>Pseudomonadati</taxon>
        <taxon>Pseudomonadota</taxon>
        <taxon>Gammaproteobacteria</taxon>
        <taxon>Chromatiales</taxon>
        <taxon>Chromatiaceae</taxon>
        <taxon>Nitrosococcus</taxon>
    </lineage>
</organism>
<reference evidence="2 3" key="1">
    <citation type="submission" date="2019-03" db="EMBL/GenBank/DDBJ databases">
        <title>The genome sequence of Nitrosococcus wardiae strain D1FHST reveals the archetypal metabolic capacity of ammonia-oxidizing Gammaproteobacteria.</title>
        <authorList>
            <person name="Wang L."/>
            <person name="Lim C.K."/>
            <person name="Hanson T.E."/>
            <person name="Dang H."/>
            <person name="Klotz M.G."/>
        </authorList>
    </citation>
    <scope>NUCLEOTIDE SEQUENCE [LARGE SCALE GENOMIC DNA]</scope>
    <source>
        <strain evidence="2 3">D1FHS</strain>
    </source>
</reference>
<dbReference type="RefSeq" id="WP_134358577.1">
    <property type="nucleotide sequence ID" value="NZ_CP038033.1"/>
</dbReference>
<dbReference type="PANTHER" id="PTHR30238">
    <property type="entry name" value="MEMBRANE BOUND PREDICTED REDOX MODULATOR"/>
    <property type="match status" value="1"/>
</dbReference>
<feature type="transmembrane region" description="Helical" evidence="1">
    <location>
        <begin position="252"/>
        <end position="273"/>
    </location>
</feature>
<dbReference type="NCBIfam" id="NF010620">
    <property type="entry name" value="PRK14013.2-6"/>
    <property type="match status" value="1"/>
</dbReference>
<keyword evidence="1" id="KW-1133">Transmembrane helix</keyword>
<feature type="transmembrane region" description="Helical" evidence="1">
    <location>
        <begin position="306"/>
        <end position="324"/>
    </location>
</feature>
<evidence type="ECO:0000313" key="2">
    <source>
        <dbReference type="EMBL" id="QBQ55315.1"/>
    </source>
</evidence>
<feature type="transmembrane region" description="Helical" evidence="1">
    <location>
        <begin position="6"/>
        <end position="33"/>
    </location>
</feature>
<keyword evidence="1" id="KW-0812">Transmembrane</keyword>
<gene>
    <name evidence="2" type="ORF">E3U44_12930</name>
</gene>
<evidence type="ECO:0000313" key="3">
    <source>
        <dbReference type="Proteomes" id="UP000294325"/>
    </source>
</evidence>
<evidence type="ECO:0000256" key="1">
    <source>
        <dbReference type="SAM" id="Phobius"/>
    </source>
</evidence>
<dbReference type="KEGG" id="nwr:E3U44_12930"/>
<proteinExistence type="predicted"/>
<dbReference type="Pfam" id="PF04332">
    <property type="entry name" value="DUF475"/>
    <property type="match status" value="1"/>
</dbReference>
<dbReference type="NCBIfam" id="NF010619">
    <property type="entry name" value="PRK14013.2-5"/>
    <property type="match status" value="1"/>
</dbReference>
<feature type="transmembrane region" description="Helical" evidence="1">
    <location>
        <begin position="280"/>
        <end position="300"/>
    </location>
</feature>
<name>A0A4V1AW41_9GAMM</name>
<keyword evidence="1" id="KW-0472">Membrane</keyword>
<dbReference type="NCBIfam" id="NF010613">
    <property type="entry name" value="PRK14013.1-3"/>
    <property type="match status" value="1"/>
</dbReference>
<dbReference type="AlphaFoldDB" id="A0A4V1AW41"/>
<accession>A0A4V1AW41</accession>
<dbReference type="InterPro" id="IPR007427">
    <property type="entry name" value="DUF475"/>
</dbReference>
<keyword evidence="3" id="KW-1185">Reference proteome</keyword>
<dbReference type="OrthoDB" id="8533002at2"/>
<feature type="transmembrane region" description="Helical" evidence="1">
    <location>
        <begin position="181"/>
        <end position="204"/>
    </location>
</feature>
<dbReference type="PANTHER" id="PTHR30238:SF4">
    <property type="entry name" value="SLL1022 PROTEIN"/>
    <property type="match status" value="1"/>
</dbReference>
<sequence>MKYFKYSFLVTIVGLIAAFLWGGPTGLFIAAILSILEVSLSFDNAVVNASVLKDMDPKWQVRFLTWGILIAVFGMRLVFPIAIVAVVADIGMLEVAQMALNDPETYSTHLLASHVEISAFGGMFLLMVFLSFLLDETRELHWLGIVEEKLAGMGKLESLEIVIALAVLWALQGFLPPEEKLSALLSGISGIMLFVLVGSASRLFEEEEKGEAVVHAARHSGLMGFLYLEVLDASFSFDGVIGAFAITKDVIIIMLGLAIGAMFVRSITVYLVRKGTLDEYVFLEHGAHYAIGALAFIMLASTKVHIPEVVTGLIGAAFIGLSLFSSVRYRNKHQSQETRI</sequence>